<gene>
    <name evidence="1" type="ordered locus">CLJ_B1411</name>
</gene>
<reference evidence="1 2" key="1">
    <citation type="journal article" date="2007" name="PLoS ONE">
        <title>Analysis of the neurotoxin complex genes in Clostridium botulinum A1-A4 and B1 strains: BoNT/A3, /Ba4 and /B1 clusters are located within plasmids.</title>
        <authorList>
            <person name="Smith T.J."/>
            <person name="Hill K.K."/>
            <person name="Foley B.T."/>
            <person name="Detter J.C."/>
            <person name="Munk A.C."/>
            <person name="Bruce D.C."/>
            <person name="Doggett N.A."/>
            <person name="Smith L.A."/>
            <person name="Marks J.D."/>
            <person name="Xie G."/>
            <person name="Brettin T.S."/>
        </authorList>
    </citation>
    <scope>NUCLEOTIDE SEQUENCE [LARGE SCALE GENOMIC DNA]</scope>
    <source>
        <strain evidence="2">657 / Type Ba4</strain>
    </source>
</reference>
<dbReference type="RefSeq" id="WP_012720759.1">
    <property type="nucleotide sequence ID" value="NC_012658.1"/>
</dbReference>
<proteinExistence type="predicted"/>
<dbReference type="KEGG" id="cbi:CLJ_B1411"/>
<evidence type="ECO:0000313" key="2">
    <source>
        <dbReference type="Proteomes" id="UP000002333"/>
    </source>
</evidence>
<protein>
    <submittedName>
        <fullName evidence="1">Phage protein XkdS</fullName>
    </submittedName>
</protein>
<organism evidence="1 2">
    <name type="scientific">Clostridium botulinum (strain 657 / Type Ba4)</name>
    <dbReference type="NCBI Taxonomy" id="515621"/>
    <lineage>
        <taxon>Bacteria</taxon>
        <taxon>Bacillati</taxon>
        <taxon>Bacillota</taxon>
        <taxon>Clostridia</taxon>
        <taxon>Eubacteriales</taxon>
        <taxon>Clostridiaceae</taxon>
        <taxon>Clostridium</taxon>
    </lineage>
</organism>
<name>A0A3F2ZR27_CLOB6</name>
<accession>A0A3F2ZR27</accession>
<evidence type="ECO:0000313" key="1">
    <source>
        <dbReference type="EMBL" id="ACQ52794.1"/>
    </source>
</evidence>
<dbReference type="Pfam" id="PF10934">
    <property type="entry name" value="Sheath_initiator"/>
    <property type="match status" value="1"/>
</dbReference>
<dbReference type="EMBL" id="CP001083">
    <property type="protein sequence ID" value="ACQ52794.1"/>
    <property type="molecule type" value="Genomic_DNA"/>
</dbReference>
<sequence>MSIFPDETIENAEEINETLHKEQLKLYKEYAIDFNTGQFLYDDTGKNIIVGKNEAIKIWIWKALQTSRNRYLIYSSNYGHDFETIIGKGYNKNLINSELERLIEECLLANPYITEILEINTDFKGSKLYIYVTVKTVYGTVNVDV</sequence>
<reference evidence="2" key="2">
    <citation type="submission" date="2008-05" db="EMBL/GenBank/DDBJ databases">
        <title>Genome sequence of Clostridium botulinum Ba4 strain 657.</title>
        <authorList>
            <person name="Shrivastava S."/>
            <person name="Brown J.L."/>
            <person name="Bruce D."/>
            <person name="Detter C."/>
            <person name="Munk C."/>
            <person name="Smith L.A."/>
            <person name="Smith T.J."/>
            <person name="Sutton G."/>
            <person name="Brettin T.S."/>
        </authorList>
    </citation>
    <scope>NUCLEOTIDE SEQUENCE [LARGE SCALE GENOMIC DNA]</scope>
    <source>
        <strain evidence="2">657 / Type Ba4</strain>
    </source>
</reference>
<dbReference type="Proteomes" id="UP000002333">
    <property type="component" value="Chromosome"/>
</dbReference>
<dbReference type="AlphaFoldDB" id="A0A3F2ZR27"/>
<dbReference type="InterPro" id="IPR020288">
    <property type="entry name" value="Sheath_initiator"/>
</dbReference>